<dbReference type="SUPFAM" id="SSF55729">
    <property type="entry name" value="Acyl-CoA N-acyltransferases (Nat)"/>
    <property type="match status" value="1"/>
</dbReference>
<dbReference type="WBParaSite" id="PDA_v2.g9027.t1">
    <property type="protein sequence ID" value="PDA_v2.g9027.t1"/>
    <property type="gene ID" value="PDA_v2.g9027"/>
</dbReference>
<dbReference type="Gene3D" id="3.40.630.30">
    <property type="match status" value="1"/>
</dbReference>
<sequence>MFVQRFLFQQTFAASSKLLHNFVRFSSTSSETSTKDYPIPPRLKYIDGYIRDLRNDRKLRDTFNFVTKNGETKELRIEIADEKDIPLVVQSYGDLFLEEVNVYRHLNSTYDEFAQLFFNRKSGMLSKGLCFIIKDEDKVVGFSLGDIYDISHIPDEFRKQLYSKDAKIEFKDDYAEDIKNAEGDTEKAKTIYAFFQPAMLQTIHFIPPERKKIFLYESTGIKKYYQKSNLYMTVVDLMHKSAKEKGCDYSVSYCVAKASARQANRICDHLFSFPFDKFKANGKVVFDSLHDGAKALEVYGLKL</sequence>
<keyword evidence="1" id="KW-1185">Reference proteome</keyword>
<name>A0A914R389_9BILA</name>
<accession>A0A914R389</accession>
<dbReference type="Proteomes" id="UP000887578">
    <property type="component" value="Unplaced"/>
</dbReference>
<dbReference type="AlphaFoldDB" id="A0A914R389"/>
<evidence type="ECO:0000313" key="1">
    <source>
        <dbReference type="Proteomes" id="UP000887578"/>
    </source>
</evidence>
<protein>
    <submittedName>
        <fullName evidence="2">Uncharacterized protein</fullName>
    </submittedName>
</protein>
<dbReference type="InterPro" id="IPR016181">
    <property type="entry name" value="Acyl_CoA_acyltransferase"/>
</dbReference>
<proteinExistence type="predicted"/>
<dbReference type="GO" id="GO:0008080">
    <property type="term" value="F:N-acetyltransferase activity"/>
    <property type="evidence" value="ECO:0007669"/>
    <property type="project" value="TreeGrafter"/>
</dbReference>
<evidence type="ECO:0000313" key="2">
    <source>
        <dbReference type="WBParaSite" id="PDA_v2.g9027.t1"/>
    </source>
</evidence>
<dbReference type="PANTHER" id="PTHR20905:SF1">
    <property type="entry name" value="AT07410P-RELATED"/>
    <property type="match status" value="1"/>
</dbReference>
<organism evidence="1 2">
    <name type="scientific">Panagrolaimus davidi</name>
    <dbReference type="NCBI Taxonomy" id="227884"/>
    <lineage>
        <taxon>Eukaryota</taxon>
        <taxon>Metazoa</taxon>
        <taxon>Ecdysozoa</taxon>
        <taxon>Nematoda</taxon>
        <taxon>Chromadorea</taxon>
        <taxon>Rhabditida</taxon>
        <taxon>Tylenchina</taxon>
        <taxon>Panagrolaimomorpha</taxon>
        <taxon>Panagrolaimoidea</taxon>
        <taxon>Panagrolaimidae</taxon>
        <taxon>Panagrolaimus</taxon>
    </lineage>
</organism>
<reference evidence="2" key="1">
    <citation type="submission" date="2022-11" db="UniProtKB">
        <authorList>
            <consortium name="WormBaseParasite"/>
        </authorList>
    </citation>
    <scope>IDENTIFICATION</scope>
</reference>
<dbReference type="PANTHER" id="PTHR20905">
    <property type="entry name" value="N-ACETYLTRANSFERASE-RELATED"/>
    <property type="match status" value="1"/>
</dbReference>